<dbReference type="eggNOG" id="COG4387">
    <property type="taxonomic scope" value="Bacteria"/>
</dbReference>
<dbReference type="InterPro" id="IPR009752">
    <property type="entry name" value="Phage_Mu_GpJ"/>
</dbReference>
<keyword evidence="2" id="KW-1185">Reference proteome</keyword>
<name>F4QG98_9CAUL</name>
<dbReference type="OrthoDB" id="9812088at2"/>
<evidence type="ECO:0008006" key="3">
    <source>
        <dbReference type="Google" id="ProtNLM"/>
    </source>
</evidence>
<dbReference type="Pfam" id="PF07030">
    <property type="entry name" value="Phage_Mu_Gp36"/>
    <property type="match status" value="1"/>
</dbReference>
<accession>F4QG98</accession>
<evidence type="ECO:0000313" key="1">
    <source>
        <dbReference type="EMBL" id="EGF92426.1"/>
    </source>
</evidence>
<protein>
    <recommendedName>
        <fullName evidence="3">DUF1320 domain-containing protein</fullName>
    </recommendedName>
</protein>
<dbReference type="STRING" id="715226.ABI_08620"/>
<sequence length="138" mass="15409">MYAVLSDLQTRFTTDALIQLTDEAGLGTIDQDKIDGALVDATNEINAYVAAKYDVASLVLPEPNLTRYCCDLAYYYLHKDEVPEPVRKRYEDAIKWLTRLSRGEIKLTTAGIEAAAAPSTVEFVSPDRVFSRETMRGL</sequence>
<reference evidence="2" key="1">
    <citation type="submission" date="2011-03" db="EMBL/GenBank/DDBJ databases">
        <title>Draft genome sequence of Brevundimonas diminuta.</title>
        <authorList>
            <person name="Brown P.J.B."/>
            <person name="Buechlein A."/>
            <person name="Hemmerich C."/>
            <person name="Brun Y.V."/>
        </authorList>
    </citation>
    <scope>NUCLEOTIDE SEQUENCE [LARGE SCALE GENOMIC DNA]</scope>
    <source>
        <strain evidence="2">C19</strain>
    </source>
</reference>
<organism evidence="1 2">
    <name type="scientific">Asticcacaulis biprosthecium C19</name>
    <dbReference type="NCBI Taxonomy" id="715226"/>
    <lineage>
        <taxon>Bacteria</taxon>
        <taxon>Pseudomonadati</taxon>
        <taxon>Pseudomonadota</taxon>
        <taxon>Alphaproteobacteria</taxon>
        <taxon>Caulobacterales</taxon>
        <taxon>Caulobacteraceae</taxon>
        <taxon>Asticcacaulis</taxon>
    </lineage>
</organism>
<dbReference type="AlphaFoldDB" id="F4QG98"/>
<dbReference type="EMBL" id="GL883077">
    <property type="protein sequence ID" value="EGF92426.1"/>
    <property type="molecule type" value="Genomic_DNA"/>
</dbReference>
<gene>
    <name evidence="1" type="ORF">ABI_08620</name>
</gene>
<dbReference type="Proteomes" id="UP000006512">
    <property type="component" value="Unassembled WGS sequence"/>
</dbReference>
<dbReference type="RefSeq" id="WP_006271601.1">
    <property type="nucleotide sequence ID" value="NZ_GL883077.1"/>
</dbReference>
<evidence type="ECO:0000313" key="2">
    <source>
        <dbReference type="Proteomes" id="UP000006512"/>
    </source>
</evidence>
<dbReference type="HOGENOM" id="CLU_112375_1_0_5"/>
<proteinExistence type="predicted"/>